<protein>
    <submittedName>
        <fullName evidence="1">Uncharacterized protein</fullName>
    </submittedName>
</protein>
<evidence type="ECO:0000313" key="2">
    <source>
        <dbReference type="Proteomes" id="UP000676325"/>
    </source>
</evidence>
<dbReference type="EMBL" id="JAGSOH010000071">
    <property type="protein sequence ID" value="MBR7828994.1"/>
    <property type="molecule type" value="Genomic_DNA"/>
</dbReference>
<sequence length="399" mass="40300">MADSSGDTGSASTSFTTAGTLYYPTDVARILDTRKGIGASVAKVPAGGTLRLKVVGAADGPNTLPSGISAVALNLTAVNGTAGGYITAYADDSAVPGVSNLNYGTAPVANTVIAQVGSDGYVDLRNTSGHAGSSVDLVADIEGFYTTSLTEGEPYGYTPVAPTRLLDTRNGTGAAKAKVGAYKSVTLNVTGQIGDVLFTQTNSAAVVAHVTVTNTASAGFITSYPGGAKLPTASTLNFTAGQTISNTVIVPIENGAIQLYNGSPGTADLIVDVTGYYTATGYTYVPITPTRLIDTRTTQPVSWGSELAVPTASADADLAGAEALAANLTATEPTSGGNLGAGSTGWETSSVNFGVGQTVANFTQISTSPTEFPVYDGQTSGHVEVIADVYGYFADTFED</sequence>
<reference evidence="1" key="1">
    <citation type="submission" date="2021-04" db="EMBL/GenBank/DDBJ databases">
        <title>Genome based classification of Actinospica acidithermotolerans sp. nov., an actinobacterium isolated from an Indonesian hot spring.</title>
        <authorList>
            <person name="Kusuma A.B."/>
            <person name="Putra K.E."/>
            <person name="Nafisah S."/>
            <person name="Loh J."/>
            <person name="Nouioui I."/>
            <person name="Goodfellow M."/>
        </authorList>
    </citation>
    <scope>NUCLEOTIDE SEQUENCE</scope>
    <source>
        <strain evidence="1">MGRD01-02</strain>
    </source>
</reference>
<dbReference type="AlphaFoldDB" id="A0A941EJZ0"/>
<proteinExistence type="predicted"/>
<organism evidence="1 2">
    <name type="scientific">Actinospica acidithermotolerans</name>
    <dbReference type="NCBI Taxonomy" id="2828514"/>
    <lineage>
        <taxon>Bacteria</taxon>
        <taxon>Bacillati</taxon>
        <taxon>Actinomycetota</taxon>
        <taxon>Actinomycetes</taxon>
        <taxon>Catenulisporales</taxon>
        <taxon>Actinospicaceae</taxon>
        <taxon>Actinospica</taxon>
    </lineage>
</organism>
<accession>A0A941EJZ0</accession>
<evidence type="ECO:0000313" key="1">
    <source>
        <dbReference type="EMBL" id="MBR7828994.1"/>
    </source>
</evidence>
<dbReference type="Proteomes" id="UP000676325">
    <property type="component" value="Unassembled WGS sequence"/>
</dbReference>
<name>A0A941EJZ0_9ACTN</name>
<comment type="caution">
    <text evidence="1">The sequence shown here is derived from an EMBL/GenBank/DDBJ whole genome shotgun (WGS) entry which is preliminary data.</text>
</comment>
<keyword evidence="2" id="KW-1185">Reference proteome</keyword>
<gene>
    <name evidence="1" type="ORF">KDK95_21985</name>
</gene>